<keyword evidence="14" id="KW-1185">Reference proteome</keyword>
<dbReference type="Pfam" id="PF13361">
    <property type="entry name" value="UvrD_C"/>
    <property type="match status" value="1"/>
</dbReference>
<evidence type="ECO:0000256" key="1">
    <source>
        <dbReference type="ARBA" id="ARBA00022741"/>
    </source>
</evidence>
<dbReference type="GO" id="GO:0005524">
    <property type="term" value="F:ATP binding"/>
    <property type="evidence" value="ECO:0007669"/>
    <property type="project" value="UniProtKB-UniRule"/>
</dbReference>
<evidence type="ECO:0000259" key="12">
    <source>
        <dbReference type="PROSITE" id="PS51198"/>
    </source>
</evidence>
<keyword evidence="5" id="KW-0413">Isomerase</keyword>
<evidence type="ECO:0000313" key="14">
    <source>
        <dbReference type="Proteomes" id="UP000218244"/>
    </source>
</evidence>
<feature type="compositionally biased region" description="Polar residues" evidence="11">
    <location>
        <begin position="101"/>
        <end position="119"/>
    </location>
</feature>
<dbReference type="InterPro" id="IPR027417">
    <property type="entry name" value="P-loop_NTPase"/>
</dbReference>
<dbReference type="GO" id="GO:0016887">
    <property type="term" value="F:ATP hydrolysis activity"/>
    <property type="evidence" value="ECO:0007669"/>
    <property type="project" value="RHEA"/>
</dbReference>
<evidence type="ECO:0000256" key="7">
    <source>
        <dbReference type="ARBA" id="ARBA00034808"/>
    </source>
</evidence>
<sequence>MPIIIDNLNPDDDSAIGAVTEYNPDTDADLLDAINADAELDGDTAATTDPAEEEGAGATAEQPKKKKRKAPILKSKGLTAKFFHRDLTGVGGKTGRLNKNVHPTNPDLSYQPVSDVYTPQSTDHKGIKTRYILTHPTPAVVLTESISNALHVSTLRRNNNVNNSDAELAAWPYLYQLDIPQLDQMINVADICGYHFHGYNLWVDFTPQTIALRTGKTVLDDGTTASDNTTHVYYRVTVHVIAGQDHGSTLLDDQGTQVLDKDGNPISIPSIKRIGAVCNLFEDNPLGFASVNSFAHVDFSWDPATTLVDMLNNLDSYLSNHINVASSPTPITLDMAMLNEWSEKSYHLYERVVAQAKLINSNKITNHVSDVIKQNARDILWLTQQLTPTITDINEVPISKKAMLPMSRQLRILEHYDVPLTAYSSLFWTVSAIKNESMVQYLVRQNMQLTLSSNLDALNSIVSQLPVPDENVVAASGYQIQPHFSTQQREAITTDNPLAIIQAGAGTGKSTVILERIEYLCAAGTNPEEIAVLSFTNAAADNITAKNDKVTSMTISKMVHEIYAHNFPDHEISTIDTIINTLDIEYGDQMVTSDYMIQLRDLLYKVMTQGGNANLTALSIFMESHIEAFISVLSQIKQTSLELEIIICYLLLDKLVEPHASPKYLIIDEVQDNSVFEFVFALRFAAKHNTSLYLVGDSSQTLYEFRSANPKALNSLEASGVFGTYRLTTNYRSNQEILDFANIHLSDIEANQFAGIQLYANSFDAPTADSFKEKVELDMHHVSKQSEFTDSIPYFMQSNKDRFDSAILNNEQTIVLAHSGREIRAAQQALAEMYPNITVRNLQSDKGFNNTVFSTFIKDFWFEVTAVDPAHAAFTFTSQVTAHLDKLVRGKREQMEGRVIKAMATWWRENERDIQGWVQQTQSGMITHDEFFYRLRQCILDYEIRNNRARQSMLNARNNANKEAVAQEKPLLMVSTIHSAKGLEFDNVIVLQKPSSDAEMTEEGKRATYVALTRAKKRELIIAGSTRAFPRIVTDYEQIVDLLEERDAERKIKEEEAAALALLEAEQEARALAVAESQAQALLLDNNPWLRGLSDEEVTALVDQEIVNNAEAALQIEEEEEARELEAAEPAIQQYLSQFAFDSFSEEDAALPAQSPVPAAATDSVAPQPVLHPAIPTHVNVQTSTAPVAPTVTELEAPINEGPVTQPTSLPEITEPAVAVEPTMPVDVAPQPQLGDNLVYSTSTPNCHSDVSAVNSDASENAAVNPVVSDIEALRAIFNKQ</sequence>
<feature type="region of interest" description="Disordered" evidence="11">
    <location>
        <begin position="93"/>
        <end position="119"/>
    </location>
</feature>
<keyword evidence="10" id="KW-0175">Coiled coil</keyword>
<feature type="binding site" evidence="9">
    <location>
        <begin position="503"/>
        <end position="510"/>
    </location>
    <ligand>
        <name>ATP</name>
        <dbReference type="ChEBI" id="CHEBI:30616"/>
    </ligand>
</feature>
<feature type="coiled-coil region" evidence="10">
    <location>
        <begin position="1102"/>
        <end position="1129"/>
    </location>
</feature>
<dbReference type="GO" id="GO:0003677">
    <property type="term" value="F:DNA binding"/>
    <property type="evidence" value="ECO:0007669"/>
    <property type="project" value="InterPro"/>
</dbReference>
<dbReference type="PANTHER" id="PTHR11070">
    <property type="entry name" value="UVRD / RECB / PCRA DNA HELICASE FAMILY MEMBER"/>
    <property type="match status" value="1"/>
</dbReference>
<evidence type="ECO:0000256" key="11">
    <source>
        <dbReference type="SAM" id="MobiDB-lite"/>
    </source>
</evidence>
<evidence type="ECO:0000256" key="5">
    <source>
        <dbReference type="ARBA" id="ARBA00023235"/>
    </source>
</evidence>
<evidence type="ECO:0000313" key="13">
    <source>
        <dbReference type="EMBL" id="BAU96120.1"/>
    </source>
</evidence>
<evidence type="ECO:0000256" key="8">
    <source>
        <dbReference type="ARBA" id="ARBA00048988"/>
    </source>
</evidence>
<dbReference type="SUPFAM" id="SSF52540">
    <property type="entry name" value="P-loop containing nucleoside triphosphate hydrolases"/>
    <property type="match status" value="1"/>
</dbReference>
<keyword evidence="3 9" id="KW-0347">Helicase</keyword>
<dbReference type="InterPro" id="IPR000212">
    <property type="entry name" value="DNA_helicase_UvrD/REP"/>
</dbReference>
<name>A0A160PU89_9CORY</name>
<feature type="compositionally biased region" description="Low complexity" evidence="11">
    <location>
        <begin position="35"/>
        <end position="49"/>
    </location>
</feature>
<dbReference type="KEGG" id="csur:N24_1858"/>
<comment type="catalytic activity">
    <reaction evidence="6">
        <text>Couples ATP hydrolysis with the unwinding of duplex DNA by translocating in the 3'-5' direction.</text>
        <dbReference type="EC" id="5.6.2.4"/>
    </reaction>
</comment>
<evidence type="ECO:0000256" key="2">
    <source>
        <dbReference type="ARBA" id="ARBA00022801"/>
    </source>
</evidence>
<dbReference type="EC" id="5.6.2.4" evidence="7"/>
<dbReference type="RefSeq" id="WP_231910959.1">
    <property type="nucleotide sequence ID" value="NZ_AP017369.1"/>
</dbReference>
<feature type="region of interest" description="Disordered" evidence="11">
    <location>
        <begin position="35"/>
        <end position="71"/>
    </location>
</feature>
<gene>
    <name evidence="13" type="ORF">N24_1858</name>
</gene>
<evidence type="ECO:0000256" key="3">
    <source>
        <dbReference type="ARBA" id="ARBA00022806"/>
    </source>
</evidence>
<dbReference type="Pfam" id="PF13245">
    <property type="entry name" value="AAA_19"/>
    <property type="match status" value="1"/>
</dbReference>
<evidence type="ECO:0000256" key="10">
    <source>
        <dbReference type="SAM" id="Coils"/>
    </source>
</evidence>
<feature type="domain" description="UvrD-like helicase ATP-binding" evidence="12">
    <location>
        <begin position="482"/>
        <end position="734"/>
    </location>
</feature>
<proteinExistence type="predicted"/>
<evidence type="ECO:0000256" key="9">
    <source>
        <dbReference type="PROSITE-ProRule" id="PRU00560"/>
    </source>
</evidence>
<protein>
    <recommendedName>
        <fullName evidence="7">DNA 3'-5' helicase</fullName>
        <ecNumber evidence="7">5.6.2.4</ecNumber>
    </recommendedName>
</protein>
<dbReference type="InterPro" id="IPR014016">
    <property type="entry name" value="UvrD-like_ATP-bd"/>
</dbReference>
<dbReference type="GO" id="GO:0043138">
    <property type="term" value="F:3'-5' DNA helicase activity"/>
    <property type="evidence" value="ECO:0007669"/>
    <property type="project" value="UniProtKB-EC"/>
</dbReference>
<evidence type="ECO:0000256" key="6">
    <source>
        <dbReference type="ARBA" id="ARBA00034617"/>
    </source>
</evidence>
<reference evidence="13 14" key="1">
    <citation type="submission" date="2016-02" db="EMBL/GenBank/DDBJ databases">
        <title>Corynebacterium glutamicum N24 whole genome sequencing project.</title>
        <authorList>
            <person name="Matsutani M."/>
            <person name="Nangtapong N."/>
            <person name="Yakushi T."/>
            <person name="Matsushita K."/>
        </authorList>
    </citation>
    <scope>NUCLEOTIDE SEQUENCE [LARGE SCALE GENOMIC DNA]</scope>
    <source>
        <strain evidence="13 14">N24</strain>
    </source>
</reference>
<keyword evidence="2 9" id="KW-0378">Hydrolase</keyword>
<organism evidence="13 14">
    <name type="scientific">Corynebacterium suranareeae</name>
    <dbReference type="NCBI Taxonomy" id="2506452"/>
    <lineage>
        <taxon>Bacteria</taxon>
        <taxon>Bacillati</taxon>
        <taxon>Actinomycetota</taxon>
        <taxon>Actinomycetes</taxon>
        <taxon>Mycobacteriales</taxon>
        <taxon>Corynebacteriaceae</taxon>
        <taxon>Corynebacterium</taxon>
    </lineage>
</organism>
<dbReference type="PROSITE" id="PS51198">
    <property type="entry name" value="UVRD_HELICASE_ATP_BIND"/>
    <property type="match status" value="1"/>
</dbReference>
<dbReference type="GO" id="GO:0000725">
    <property type="term" value="P:recombinational repair"/>
    <property type="evidence" value="ECO:0007669"/>
    <property type="project" value="TreeGrafter"/>
</dbReference>
<feature type="region of interest" description="Disordered" evidence="11">
    <location>
        <begin position="1"/>
        <end position="20"/>
    </location>
</feature>
<keyword evidence="1 9" id="KW-0547">Nucleotide-binding</keyword>
<dbReference type="PANTHER" id="PTHR11070:SF2">
    <property type="entry name" value="ATP-DEPENDENT DNA HELICASE SRS2"/>
    <property type="match status" value="1"/>
</dbReference>
<keyword evidence="4 9" id="KW-0067">ATP-binding</keyword>
<dbReference type="EMBL" id="AP017369">
    <property type="protein sequence ID" value="BAU96120.1"/>
    <property type="molecule type" value="Genomic_DNA"/>
</dbReference>
<dbReference type="InterPro" id="IPR014017">
    <property type="entry name" value="DNA_helicase_UvrD-like_C"/>
</dbReference>
<evidence type="ECO:0000256" key="4">
    <source>
        <dbReference type="ARBA" id="ARBA00022840"/>
    </source>
</evidence>
<dbReference type="Gene3D" id="3.40.50.300">
    <property type="entry name" value="P-loop containing nucleotide triphosphate hydrolases"/>
    <property type="match status" value="2"/>
</dbReference>
<comment type="catalytic activity">
    <reaction evidence="8">
        <text>ATP + H2O = ADP + phosphate + H(+)</text>
        <dbReference type="Rhea" id="RHEA:13065"/>
        <dbReference type="ChEBI" id="CHEBI:15377"/>
        <dbReference type="ChEBI" id="CHEBI:15378"/>
        <dbReference type="ChEBI" id="CHEBI:30616"/>
        <dbReference type="ChEBI" id="CHEBI:43474"/>
        <dbReference type="ChEBI" id="CHEBI:456216"/>
        <dbReference type="EC" id="5.6.2.4"/>
    </reaction>
</comment>
<accession>A0A160PU89</accession>
<dbReference type="Proteomes" id="UP000218244">
    <property type="component" value="Chromosome"/>
</dbReference>